<dbReference type="Proteomes" id="UP000014760">
    <property type="component" value="Unassembled WGS sequence"/>
</dbReference>
<dbReference type="EMBL" id="AMQN01018241">
    <property type="status" value="NOT_ANNOTATED_CDS"/>
    <property type="molecule type" value="Genomic_DNA"/>
</dbReference>
<evidence type="ECO:0008006" key="4">
    <source>
        <dbReference type="Google" id="ProtNLM"/>
    </source>
</evidence>
<dbReference type="EnsemblMetazoa" id="CapteT196773">
    <property type="protein sequence ID" value="CapteP196773"/>
    <property type="gene ID" value="CapteG196773"/>
</dbReference>
<protein>
    <recommendedName>
        <fullName evidence="4">Reverse transcriptase domain-containing protein</fullName>
    </recommendedName>
</protein>
<proteinExistence type="predicted"/>
<evidence type="ECO:0000313" key="2">
    <source>
        <dbReference type="EnsemblMetazoa" id="CapteP196773"/>
    </source>
</evidence>
<reference evidence="2" key="3">
    <citation type="submission" date="2015-06" db="UniProtKB">
        <authorList>
            <consortium name="EnsemblMetazoa"/>
        </authorList>
    </citation>
    <scope>IDENTIFICATION</scope>
</reference>
<dbReference type="OrthoDB" id="6150661at2759"/>
<name>R7V926_CAPTE</name>
<keyword evidence="3" id="KW-1185">Reference proteome</keyword>
<reference evidence="3" key="1">
    <citation type="submission" date="2012-12" db="EMBL/GenBank/DDBJ databases">
        <authorList>
            <person name="Hellsten U."/>
            <person name="Grimwood J."/>
            <person name="Chapman J.A."/>
            <person name="Shapiro H."/>
            <person name="Aerts A."/>
            <person name="Otillar R.P."/>
            <person name="Terry A.Y."/>
            <person name="Boore J.L."/>
            <person name="Simakov O."/>
            <person name="Marletaz F."/>
            <person name="Cho S.-J."/>
            <person name="Edsinger-Gonzales E."/>
            <person name="Havlak P."/>
            <person name="Kuo D.-H."/>
            <person name="Larsson T."/>
            <person name="Lv J."/>
            <person name="Arendt D."/>
            <person name="Savage R."/>
            <person name="Osoegawa K."/>
            <person name="de Jong P."/>
            <person name="Lindberg D.R."/>
            <person name="Seaver E.C."/>
            <person name="Weisblat D.A."/>
            <person name="Putnam N.H."/>
            <person name="Grigoriev I.V."/>
            <person name="Rokhsar D.S."/>
        </authorList>
    </citation>
    <scope>NUCLEOTIDE SEQUENCE</scope>
    <source>
        <strain evidence="3">I ESC-2004</strain>
    </source>
</reference>
<evidence type="ECO:0000313" key="1">
    <source>
        <dbReference type="EMBL" id="ELU15017.1"/>
    </source>
</evidence>
<gene>
    <name evidence="1" type="ORF">CAPTEDRAFT_196773</name>
</gene>
<dbReference type="HOGENOM" id="CLU_811958_0_0_1"/>
<accession>R7V926</accession>
<evidence type="ECO:0000313" key="3">
    <source>
        <dbReference type="Proteomes" id="UP000014760"/>
    </source>
</evidence>
<sequence length="342" mass="39442">MQRTNNAIPNGTDWRSMIESHHSKELWKAIAWNGEIKNGQEEQTSGCEDFRLHFKELLNPIIERENLGASVETEDTGIYLPVTDDPIEPREVAEAAKSLKTNKRGGPSGLLPGLLKFLPPTWLIFLVVVNDLIRSMKEKCPPDGWLEWLHPLMVMEYTVLLATTREIAKQKIRILIELCHASGMAINQDKTKFMVINGKPVDKEAITTRDDNDYEIIIENCNQHSYLGCIFTQDGNLTSAKENTQCACYVQARETFGFEEDDDEVRRKTRRTTRTKFQTNCEVINPSLTKHPMYYNHDMLEQNRIATTRLRLSSHNLAIERGHWLRKTREERLCPYLPCHST</sequence>
<dbReference type="EMBL" id="KB294104">
    <property type="protein sequence ID" value="ELU15017.1"/>
    <property type="molecule type" value="Genomic_DNA"/>
</dbReference>
<reference evidence="1 3" key="2">
    <citation type="journal article" date="2013" name="Nature">
        <title>Insights into bilaterian evolution from three spiralian genomes.</title>
        <authorList>
            <person name="Simakov O."/>
            <person name="Marletaz F."/>
            <person name="Cho S.J."/>
            <person name="Edsinger-Gonzales E."/>
            <person name="Havlak P."/>
            <person name="Hellsten U."/>
            <person name="Kuo D.H."/>
            <person name="Larsson T."/>
            <person name="Lv J."/>
            <person name="Arendt D."/>
            <person name="Savage R."/>
            <person name="Osoegawa K."/>
            <person name="de Jong P."/>
            <person name="Grimwood J."/>
            <person name="Chapman J.A."/>
            <person name="Shapiro H."/>
            <person name="Aerts A."/>
            <person name="Otillar R.P."/>
            <person name="Terry A.Y."/>
            <person name="Boore J.L."/>
            <person name="Grigoriev I.V."/>
            <person name="Lindberg D.R."/>
            <person name="Seaver E.C."/>
            <person name="Weisblat D.A."/>
            <person name="Putnam N.H."/>
            <person name="Rokhsar D.S."/>
        </authorList>
    </citation>
    <scope>NUCLEOTIDE SEQUENCE</scope>
    <source>
        <strain evidence="1 3">I ESC-2004</strain>
    </source>
</reference>
<organism evidence="1">
    <name type="scientific">Capitella teleta</name>
    <name type="common">Polychaete worm</name>
    <dbReference type="NCBI Taxonomy" id="283909"/>
    <lineage>
        <taxon>Eukaryota</taxon>
        <taxon>Metazoa</taxon>
        <taxon>Spiralia</taxon>
        <taxon>Lophotrochozoa</taxon>
        <taxon>Annelida</taxon>
        <taxon>Polychaeta</taxon>
        <taxon>Sedentaria</taxon>
        <taxon>Scolecida</taxon>
        <taxon>Capitellidae</taxon>
        <taxon>Capitella</taxon>
    </lineage>
</organism>
<dbReference type="AlphaFoldDB" id="R7V926"/>